<dbReference type="SUPFAM" id="SSF54826">
    <property type="entry name" value="Enolase N-terminal domain-like"/>
    <property type="match status" value="1"/>
</dbReference>
<feature type="active site" description="Proton acceptor" evidence="9">
    <location>
        <position position="215"/>
    </location>
</feature>
<evidence type="ECO:0000256" key="1">
    <source>
        <dbReference type="ARBA" id="ARBA00001426"/>
    </source>
</evidence>
<dbReference type="EC" id="4.2.1.40" evidence="5"/>
<evidence type="ECO:0000256" key="6">
    <source>
        <dbReference type="ARBA" id="ARBA00022723"/>
    </source>
</evidence>
<gene>
    <name evidence="11" type="ORF">PFI31113_01958</name>
</gene>
<keyword evidence="7" id="KW-0460">Magnesium</keyword>
<organism evidence="11 12">
    <name type="scientific">Pandoraea fibrosis</name>
    <dbReference type="NCBI Taxonomy" id="1891094"/>
    <lineage>
        <taxon>Bacteria</taxon>
        <taxon>Pseudomonadati</taxon>
        <taxon>Pseudomonadota</taxon>
        <taxon>Betaproteobacteria</taxon>
        <taxon>Burkholderiales</taxon>
        <taxon>Burkholderiaceae</taxon>
        <taxon>Pandoraea</taxon>
    </lineage>
</organism>
<accession>A0A5E4UF35</accession>
<evidence type="ECO:0000313" key="11">
    <source>
        <dbReference type="EMBL" id="VVD98587.1"/>
    </source>
</evidence>
<dbReference type="CDD" id="cd03323">
    <property type="entry name" value="D-glucarate_dehydratase"/>
    <property type="match status" value="1"/>
</dbReference>
<keyword evidence="8" id="KW-0456">Lyase</keyword>
<dbReference type="SFLD" id="SFLDS00001">
    <property type="entry name" value="Enolase"/>
    <property type="match status" value="1"/>
</dbReference>
<dbReference type="EMBL" id="CABPRW010000004">
    <property type="protein sequence ID" value="VVD98587.1"/>
    <property type="molecule type" value="Genomic_DNA"/>
</dbReference>
<protein>
    <recommendedName>
        <fullName evidence="5">glucarate dehydratase</fullName>
        <ecNumber evidence="5">4.2.1.40</ecNumber>
    </recommendedName>
</protein>
<dbReference type="SMART" id="SM00922">
    <property type="entry name" value="MR_MLE"/>
    <property type="match status" value="1"/>
</dbReference>
<dbReference type="GO" id="GO:0046872">
    <property type="term" value="F:metal ion binding"/>
    <property type="evidence" value="ECO:0007669"/>
    <property type="project" value="UniProtKB-KW"/>
</dbReference>
<evidence type="ECO:0000256" key="2">
    <source>
        <dbReference type="ARBA" id="ARBA00001946"/>
    </source>
</evidence>
<comment type="similarity">
    <text evidence="4">Belongs to the mandelate racemase/muconate lactonizing enzyme family. GlucD subfamily.</text>
</comment>
<dbReference type="PANTHER" id="PTHR48080">
    <property type="entry name" value="D-GALACTONATE DEHYDRATASE-RELATED"/>
    <property type="match status" value="1"/>
</dbReference>
<name>A0A5E4UF35_9BURK</name>
<dbReference type="Gene3D" id="3.30.390.10">
    <property type="entry name" value="Enolase-like, N-terminal domain"/>
    <property type="match status" value="1"/>
</dbReference>
<comment type="catalytic activity">
    <reaction evidence="1">
        <text>D-glucarate = 5-dehydro-4-deoxy-D-glucarate + H2O</text>
        <dbReference type="Rhea" id="RHEA:14573"/>
        <dbReference type="ChEBI" id="CHEBI:15377"/>
        <dbReference type="ChEBI" id="CHEBI:30612"/>
        <dbReference type="ChEBI" id="CHEBI:42819"/>
        <dbReference type="EC" id="4.2.1.40"/>
    </reaction>
</comment>
<evidence type="ECO:0000256" key="4">
    <source>
        <dbReference type="ARBA" id="ARBA00009938"/>
    </source>
</evidence>
<dbReference type="InterPro" id="IPR029017">
    <property type="entry name" value="Enolase-like_N"/>
</dbReference>
<evidence type="ECO:0000313" key="12">
    <source>
        <dbReference type="Proteomes" id="UP000382577"/>
    </source>
</evidence>
<feature type="domain" description="Mandelate racemase/muconate lactonizing enzyme C-terminal" evidence="10">
    <location>
        <begin position="193"/>
        <end position="287"/>
    </location>
</feature>
<dbReference type="Pfam" id="PF13378">
    <property type="entry name" value="MR_MLE_C"/>
    <property type="match status" value="1"/>
</dbReference>
<evidence type="ECO:0000259" key="10">
    <source>
        <dbReference type="SMART" id="SM00922"/>
    </source>
</evidence>
<comment type="cofactor">
    <cofactor evidence="2">
        <name>Mg(2+)</name>
        <dbReference type="ChEBI" id="CHEBI:18420"/>
    </cofactor>
</comment>
<dbReference type="AlphaFoldDB" id="A0A5E4UF35"/>
<dbReference type="InterPro" id="IPR029065">
    <property type="entry name" value="Enolase_C-like"/>
</dbReference>
<proteinExistence type="inferred from homology"/>
<dbReference type="Gene3D" id="3.20.20.120">
    <property type="entry name" value="Enolase-like C-terminal domain"/>
    <property type="match status" value="1"/>
</dbReference>
<dbReference type="SUPFAM" id="SSF51604">
    <property type="entry name" value="Enolase C-terminal domain-like"/>
    <property type="match status" value="1"/>
</dbReference>
<dbReference type="InterPro" id="IPR034593">
    <property type="entry name" value="DgoD-like"/>
</dbReference>
<sequence length="446" mass="49501">MQIAYPLVARAYRERESSAVKIQRITITPIAFRDPPLLNAAGIHEPFALRSIIEIETDNGHVGLGETYGDAPVLALLENTRSHLIGMDPFDTNGLRARVAAVVRQGVRGERVEYELAPGTDPRKDAEKIYSAFEVPFLDLQARHLGIPLVELLGGAVRQEVQYSAYLFFKYAQHIDAPVTGYAQDGWGETLSAEQLVVQARTMIDTYGFGSIKLKAGVLDPAEEVKCLKALKRAFPDKPLRIDPNGNWSLPTAIAMGRELAGDLEYYEDPTPTLEGMAELHRATGMPLATNMVVTDLRQFRENVRLNGAQIILSDHHYWGGLRDTQLLARMCETFDLGLSMHSNSHLGISLMAMTHLAASVPRLSYACDTHYPWQAADEEVVRGGKVAIRNGTVAVTKAPGLGLDIDRDQLAKLHEQYLRCGLRTRNDAVQMRKYQPDWSGKAPRF</sequence>
<dbReference type="InterPro" id="IPR036849">
    <property type="entry name" value="Enolase-like_C_sf"/>
</dbReference>
<feature type="active site" description="Proton acceptor" evidence="9">
    <location>
        <position position="342"/>
    </location>
</feature>
<evidence type="ECO:0000256" key="5">
    <source>
        <dbReference type="ARBA" id="ARBA00011973"/>
    </source>
</evidence>
<dbReference type="Proteomes" id="UP000382577">
    <property type="component" value="Unassembled WGS sequence"/>
</dbReference>
<evidence type="ECO:0000256" key="9">
    <source>
        <dbReference type="PIRSR" id="PIRSR634598-1"/>
    </source>
</evidence>
<evidence type="ECO:0000256" key="7">
    <source>
        <dbReference type="ARBA" id="ARBA00022842"/>
    </source>
</evidence>
<comment type="pathway">
    <text evidence="3">Carbohydrate acid metabolism; D-glucarate degradation; 2,5-dioxopentanoate from D-glucarate: step 1/2.</text>
</comment>
<dbReference type="InterPro" id="IPR013342">
    <property type="entry name" value="Mandelate_racemase_C"/>
</dbReference>
<evidence type="ECO:0000256" key="3">
    <source>
        <dbReference type="ARBA" id="ARBA00005183"/>
    </source>
</evidence>
<dbReference type="InterPro" id="IPR034598">
    <property type="entry name" value="GlucD-like"/>
</dbReference>
<dbReference type="GO" id="GO:0008872">
    <property type="term" value="F:glucarate dehydratase activity"/>
    <property type="evidence" value="ECO:0007669"/>
    <property type="project" value="UniProtKB-EC"/>
</dbReference>
<dbReference type="SFLD" id="SFLDG00055">
    <property type="entry name" value="glucarate_dehydratase"/>
    <property type="match status" value="1"/>
</dbReference>
<keyword evidence="6" id="KW-0479">Metal-binding</keyword>
<evidence type="ECO:0000256" key="8">
    <source>
        <dbReference type="ARBA" id="ARBA00023239"/>
    </source>
</evidence>
<dbReference type="PANTHER" id="PTHR48080:SF4">
    <property type="entry name" value="GLUCARATE DEHYDRATASE"/>
    <property type="match status" value="1"/>
</dbReference>
<reference evidence="11 12" key="1">
    <citation type="submission" date="2019-08" db="EMBL/GenBank/DDBJ databases">
        <authorList>
            <person name="Peeters C."/>
        </authorList>
    </citation>
    <scope>NUCLEOTIDE SEQUENCE [LARGE SCALE GENOMIC DNA]</scope>
    <source>
        <strain evidence="11 12">LMG 31113</strain>
    </source>
</reference>